<dbReference type="Gene3D" id="3.40.970.10">
    <property type="entry name" value="Ribonuclease H1, N-terminal domain"/>
    <property type="match status" value="2"/>
</dbReference>
<dbReference type="EC" id="3.1.26.4" evidence="5"/>
<evidence type="ECO:0000313" key="15">
    <source>
        <dbReference type="Proteomes" id="UP000696280"/>
    </source>
</evidence>
<dbReference type="InterPro" id="IPR036397">
    <property type="entry name" value="RNaseH_sf"/>
</dbReference>
<dbReference type="GO" id="GO:0046872">
    <property type="term" value="F:metal ion binding"/>
    <property type="evidence" value="ECO:0007669"/>
    <property type="project" value="UniProtKB-KW"/>
</dbReference>
<protein>
    <recommendedName>
        <fullName evidence="6">Ribonuclease H</fullName>
        <ecNumber evidence="5">3.1.26.4</ecNumber>
    </recommendedName>
</protein>
<keyword evidence="10" id="KW-0378">Hydrolase</keyword>
<dbReference type="GO" id="GO:0003676">
    <property type="term" value="F:nucleic acid binding"/>
    <property type="evidence" value="ECO:0007669"/>
    <property type="project" value="InterPro"/>
</dbReference>
<proteinExistence type="inferred from homology"/>
<comment type="function">
    <text evidence="3">Endonuclease that specifically degrades the RNA of RNA-DNA hybrids.</text>
</comment>
<evidence type="ECO:0000256" key="6">
    <source>
        <dbReference type="ARBA" id="ARBA00017721"/>
    </source>
</evidence>
<evidence type="ECO:0000256" key="9">
    <source>
        <dbReference type="ARBA" id="ARBA00022759"/>
    </source>
</evidence>
<dbReference type="InterPro" id="IPR012337">
    <property type="entry name" value="RNaseH-like_sf"/>
</dbReference>
<name>A0A9N9PRH7_9HELO</name>
<evidence type="ECO:0000256" key="12">
    <source>
        <dbReference type="SAM" id="MobiDB-lite"/>
    </source>
</evidence>
<dbReference type="Pfam" id="PF00075">
    <property type="entry name" value="RNase_H"/>
    <property type="match status" value="1"/>
</dbReference>
<dbReference type="GO" id="GO:0004523">
    <property type="term" value="F:RNA-DNA hybrid ribonuclease activity"/>
    <property type="evidence" value="ECO:0007669"/>
    <property type="project" value="UniProtKB-EC"/>
</dbReference>
<keyword evidence="15" id="KW-1185">Reference proteome</keyword>
<dbReference type="SUPFAM" id="SSF53098">
    <property type="entry name" value="Ribonuclease H-like"/>
    <property type="match status" value="1"/>
</dbReference>
<feature type="compositionally biased region" description="Basic and acidic residues" evidence="12">
    <location>
        <begin position="299"/>
        <end position="309"/>
    </location>
</feature>
<evidence type="ECO:0000256" key="5">
    <source>
        <dbReference type="ARBA" id="ARBA00012180"/>
    </source>
</evidence>
<dbReference type="CDD" id="cd09280">
    <property type="entry name" value="RNase_HI_eukaryote_like"/>
    <property type="match status" value="1"/>
</dbReference>
<dbReference type="PANTHER" id="PTHR10642">
    <property type="entry name" value="RIBONUCLEASE H1"/>
    <property type="match status" value="1"/>
</dbReference>
<evidence type="ECO:0000256" key="2">
    <source>
        <dbReference type="ARBA" id="ARBA00001946"/>
    </source>
</evidence>
<dbReference type="InterPro" id="IPR037056">
    <property type="entry name" value="RNase_H1_N_sf"/>
</dbReference>
<dbReference type="PANTHER" id="PTHR10642:SF26">
    <property type="entry name" value="RIBONUCLEASE H1"/>
    <property type="match status" value="1"/>
</dbReference>
<evidence type="ECO:0000259" key="13">
    <source>
        <dbReference type="PROSITE" id="PS50879"/>
    </source>
</evidence>
<keyword evidence="9" id="KW-0255">Endonuclease</keyword>
<dbReference type="InterPro" id="IPR002156">
    <property type="entry name" value="RNaseH_domain"/>
</dbReference>
<comment type="caution">
    <text evidence="14">The sequence shown here is derived from an EMBL/GenBank/DDBJ whole genome shotgun (WGS) entry which is preliminary data.</text>
</comment>
<evidence type="ECO:0000256" key="8">
    <source>
        <dbReference type="ARBA" id="ARBA00022723"/>
    </source>
</evidence>
<dbReference type="PROSITE" id="PS50879">
    <property type="entry name" value="RNASE_H_1"/>
    <property type="match status" value="1"/>
</dbReference>
<dbReference type="InterPro" id="IPR009027">
    <property type="entry name" value="Ribosomal_bL9/RNase_H1_N"/>
</dbReference>
<dbReference type="InterPro" id="IPR011320">
    <property type="entry name" value="RNase_H1_N"/>
</dbReference>
<dbReference type="FunFam" id="3.40.970.10:FF:000002">
    <property type="entry name" value="Ribonuclease H"/>
    <property type="match status" value="1"/>
</dbReference>
<gene>
    <name evidence="14" type="ORF">HYFRA_00007403</name>
</gene>
<sequence>MRGSFGGCAKFRNLRVRVFWGIGIGFGKLTRARHPHTLRDISKRKERSEFLARSQLGKGIGSLYLKGLRRDQEGKVEAFGGGQRGSASPTTTERAGATPIAYCDRERPSNLRNSSRGIGRKRIRKRYYWGRIRFKGSYLLQSYLTSSYLAGLSLLTARMNKKRKISTVEKEQKFYAVRAGHTPGVYETWSECQEMITGFKGANYKSFTSKKDAQDFVAGKVVSGMKNSKGDRFYGVAVGHKPGVYVEWADAQKQIEGVKGPKYKKFDTRSEAEEFVRSGGTRSSSSLGSSKGGSFQGEEGERASKKAKIDTGGASVITKGKGGWSTVDKKGVVKVWTDGSSRGNGKVGAVAGVGVWFGEGDERNISEPLAGTPQTNQRAELTAILRALEVSPLTQSLEIISDSNYGINCTTLWYQSWAKNNWKTSTGTPVMNKDLVMKIRARMEKREGEGASTKLTWVRGHEGDVGNEGADGLAVAGSRMHG</sequence>
<dbReference type="GO" id="GO:0043137">
    <property type="term" value="P:DNA replication, removal of RNA primer"/>
    <property type="evidence" value="ECO:0007669"/>
    <property type="project" value="TreeGrafter"/>
</dbReference>
<evidence type="ECO:0000313" key="14">
    <source>
        <dbReference type="EMBL" id="CAG8951487.1"/>
    </source>
</evidence>
<keyword evidence="11" id="KW-0460">Magnesium</keyword>
<evidence type="ECO:0000256" key="1">
    <source>
        <dbReference type="ARBA" id="ARBA00000077"/>
    </source>
</evidence>
<keyword evidence="7" id="KW-0540">Nuclease</keyword>
<evidence type="ECO:0000256" key="4">
    <source>
        <dbReference type="ARBA" id="ARBA00005300"/>
    </source>
</evidence>
<dbReference type="SUPFAM" id="SSF55658">
    <property type="entry name" value="L9 N-domain-like"/>
    <property type="match status" value="2"/>
</dbReference>
<dbReference type="Gene3D" id="3.30.420.10">
    <property type="entry name" value="Ribonuclease H-like superfamily/Ribonuclease H"/>
    <property type="match status" value="1"/>
</dbReference>
<feature type="domain" description="RNase H type-1" evidence="13">
    <location>
        <begin position="329"/>
        <end position="479"/>
    </location>
</feature>
<organism evidence="14 15">
    <name type="scientific">Hymenoscyphus fraxineus</name>
    <dbReference type="NCBI Taxonomy" id="746836"/>
    <lineage>
        <taxon>Eukaryota</taxon>
        <taxon>Fungi</taxon>
        <taxon>Dikarya</taxon>
        <taxon>Ascomycota</taxon>
        <taxon>Pezizomycotina</taxon>
        <taxon>Leotiomycetes</taxon>
        <taxon>Helotiales</taxon>
        <taxon>Helotiaceae</taxon>
        <taxon>Hymenoscyphus</taxon>
    </lineage>
</organism>
<comment type="catalytic activity">
    <reaction evidence="1">
        <text>Endonucleolytic cleavage to 5'-phosphomonoester.</text>
        <dbReference type="EC" id="3.1.26.4"/>
    </reaction>
</comment>
<comment type="similarity">
    <text evidence="4">Belongs to the RNase H family.</text>
</comment>
<dbReference type="Pfam" id="PF01693">
    <property type="entry name" value="Cauli_VI"/>
    <property type="match status" value="2"/>
</dbReference>
<keyword evidence="8" id="KW-0479">Metal-binding</keyword>
<evidence type="ECO:0000256" key="7">
    <source>
        <dbReference type="ARBA" id="ARBA00022722"/>
    </source>
</evidence>
<dbReference type="OrthoDB" id="407198at2759"/>
<accession>A0A9N9PRH7</accession>
<comment type="cofactor">
    <cofactor evidence="2">
        <name>Mg(2+)</name>
        <dbReference type="ChEBI" id="CHEBI:18420"/>
    </cofactor>
</comment>
<dbReference type="Proteomes" id="UP000696280">
    <property type="component" value="Unassembled WGS sequence"/>
</dbReference>
<dbReference type="AlphaFoldDB" id="A0A9N9PRH7"/>
<reference evidence="14" key="1">
    <citation type="submission" date="2021-07" db="EMBL/GenBank/DDBJ databases">
        <authorList>
            <person name="Durling M."/>
        </authorList>
    </citation>
    <scope>NUCLEOTIDE SEQUENCE</scope>
</reference>
<evidence type="ECO:0000256" key="3">
    <source>
        <dbReference type="ARBA" id="ARBA00004065"/>
    </source>
</evidence>
<dbReference type="EMBL" id="CAJVRL010000043">
    <property type="protein sequence ID" value="CAG8951487.1"/>
    <property type="molecule type" value="Genomic_DNA"/>
</dbReference>
<dbReference type="FunFam" id="3.40.970.10:FF:000001">
    <property type="entry name" value="Ribonuclease H1"/>
    <property type="match status" value="1"/>
</dbReference>
<feature type="region of interest" description="Disordered" evidence="12">
    <location>
        <begin position="274"/>
        <end position="311"/>
    </location>
</feature>
<dbReference type="FunFam" id="3.30.420.10:FF:000115">
    <property type="entry name" value="Ribonuclease H"/>
    <property type="match status" value="1"/>
</dbReference>
<evidence type="ECO:0000256" key="10">
    <source>
        <dbReference type="ARBA" id="ARBA00022801"/>
    </source>
</evidence>
<evidence type="ECO:0000256" key="11">
    <source>
        <dbReference type="ARBA" id="ARBA00022842"/>
    </source>
</evidence>
<feature type="compositionally biased region" description="Low complexity" evidence="12">
    <location>
        <begin position="278"/>
        <end position="289"/>
    </location>
</feature>
<dbReference type="InterPro" id="IPR050092">
    <property type="entry name" value="RNase_H"/>
</dbReference>